<keyword evidence="1" id="KW-0472">Membrane</keyword>
<dbReference type="Proteomes" id="UP000321570">
    <property type="component" value="Unassembled WGS sequence"/>
</dbReference>
<feature type="transmembrane region" description="Helical" evidence="1">
    <location>
        <begin position="67"/>
        <end position="93"/>
    </location>
</feature>
<feature type="transmembrane region" description="Helical" evidence="1">
    <location>
        <begin position="114"/>
        <end position="138"/>
    </location>
</feature>
<organism evidence="2 3">
    <name type="scientific">Hymenolepis diminuta</name>
    <name type="common">Rat tapeworm</name>
    <dbReference type="NCBI Taxonomy" id="6216"/>
    <lineage>
        <taxon>Eukaryota</taxon>
        <taxon>Metazoa</taxon>
        <taxon>Spiralia</taxon>
        <taxon>Lophotrochozoa</taxon>
        <taxon>Platyhelminthes</taxon>
        <taxon>Cestoda</taxon>
        <taxon>Eucestoda</taxon>
        <taxon>Cyclophyllidea</taxon>
        <taxon>Hymenolepididae</taxon>
        <taxon>Hymenolepis</taxon>
    </lineage>
</organism>
<name>A0A564XXJ3_HYMDI</name>
<dbReference type="PRINTS" id="PR00214">
    <property type="entry name" value="MYELINPLP"/>
</dbReference>
<feature type="transmembrane region" description="Helical" evidence="1">
    <location>
        <begin position="227"/>
        <end position="253"/>
    </location>
</feature>
<evidence type="ECO:0000256" key="1">
    <source>
        <dbReference type="SAM" id="Phobius"/>
    </source>
</evidence>
<dbReference type="AlphaFoldDB" id="A0A564XXJ3"/>
<dbReference type="PANTHER" id="PTHR11683">
    <property type="entry name" value="MYELIN PROTEOLIPID"/>
    <property type="match status" value="1"/>
</dbReference>
<dbReference type="PANTHER" id="PTHR11683:SF12">
    <property type="entry name" value="M6, ISOFORM F"/>
    <property type="match status" value="1"/>
</dbReference>
<reference evidence="2 3" key="1">
    <citation type="submission" date="2019-07" db="EMBL/GenBank/DDBJ databases">
        <authorList>
            <person name="Jastrzebski P J."/>
            <person name="Paukszto L."/>
            <person name="Jastrzebski P J."/>
        </authorList>
    </citation>
    <scope>NUCLEOTIDE SEQUENCE [LARGE SCALE GENOMIC DNA]</scope>
    <source>
        <strain evidence="2 3">WMS-il1</strain>
    </source>
</reference>
<keyword evidence="3" id="KW-1185">Reference proteome</keyword>
<dbReference type="GO" id="GO:0031175">
    <property type="term" value="P:neuron projection development"/>
    <property type="evidence" value="ECO:0007669"/>
    <property type="project" value="TreeGrafter"/>
</dbReference>
<evidence type="ECO:0000313" key="3">
    <source>
        <dbReference type="Proteomes" id="UP000321570"/>
    </source>
</evidence>
<dbReference type="GO" id="GO:0005886">
    <property type="term" value="C:plasma membrane"/>
    <property type="evidence" value="ECO:0007669"/>
    <property type="project" value="TreeGrafter"/>
</dbReference>
<accession>A0A564XXJ3</accession>
<dbReference type="EMBL" id="CABIJS010000011">
    <property type="protein sequence ID" value="VUZ39268.1"/>
    <property type="molecule type" value="Genomic_DNA"/>
</dbReference>
<keyword evidence="1" id="KW-0812">Transmembrane</keyword>
<feature type="transmembrane region" description="Helical" evidence="1">
    <location>
        <begin position="28"/>
        <end position="47"/>
    </location>
</feature>
<gene>
    <name evidence="2" type="ORF">WMSIL1_LOCUS496</name>
</gene>
<protein>
    <submittedName>
        <fullName evidence="2">Uncharacterized protein</fullName>
    </submittedName>
</protein>
<sequence>MNSSASTQTKADESSCTRCLRSSPLASLLLMILVFLGGTAFGVGTIYGRKFFYELLEVDHLFPYMDYTVYAIVGATGLFAIIVYIICAVSSGWNAKRCFEGTRATSCGRCMNATLIVCLISAVLFWTLVSCLLTYPIMSSAFLLYRNDGPARSVTNEASSTVRTARQIEPRTAPSAGLDVDPSEVIASYFTCDPTKADLSYYGLYGTDGKPLMLDTTDLSTKLRNPLIFICVAFLGSLITMLAYFLLTCSVAMNYARLKELRYYEPSVNDDETIRLRH</sequence>
<proteinExistence type="predicted"/>
<dbReference type="InterPro" id="IPR001614">
    <property type="entry name" value="Myelin_PLP"/>
</dbReference>
<keyword evidence="1" id="KW-1133">Transmembrane helix</keyword>
<evidence type="ECO:0000313" key="2">
    <source>
        <dbReference type="EMBL" id="VUZ39268.1"/>
    </source>
</evidence>